<feature type="region of interest" description="Disordered" evidence="1">
    <location>
        <begin position="37"/>
        <end position="109"/>
    </location>
</feature>
<comment type="caution">
    <text evidence="2">The sequence shown here is derived from an EMBL/GenBank/DDBJ whole genome shotgun (WGS) entry which is preliminary data.</text>
</comment>
<organism evidence="2 3">
    <name type="scientific">Kitasatospora aureofaciens</name>
    <name type="common">Streptomyces aureofaciens</name>
    <dbReference type="NCBI Taxonomy" id="1894"/>
    <lineage>
        <taxon>Bacteria</taxon>
        <taxon>Bacillati</taxon>
        <taxon>Actinomycetota</taxon>
        <taxon>Actinomycetes</taxon>
        <taxon>Kitasatosporales</taxon>
        <taxon>Streptomycetaceae</taxon>
        <taxon>Kitasatospora</taxon>
    </lineage>
</organism>
<proteinExistence type="predicted"/>
<dbReference type="EMBL" id="BMUB01000001">
    <property type="protein sequence ID" value="GGU54572.1"/>
    <property type="molecule type" value="Genomic_DNA"/>
</dbReference>
<feature type="compositionally biased region" description="Basic residues" evidence="1">
    <location>
        <begin position="61"/>
        <end position="79"/>
    </location>
</feature>
<gene>
    <name evidence="2" type="ORF">GCM10010502_00860</name>
</gene>
<sequence length="109" mass="11698">MSSRSQLRSRIRADDGSSVVVSVEPDETTLHLLFKDPVKAPSGDGSAPGYATGVKDTSSARVKKTSWMRRSGRVPRCGRARGGQRAGPRRGDGESRRPGVSDPGRGYAW</sequence>
<reference evidence="2" key="1">
    <citation type="journal article" date="2014" name="Int. J. Syst. Evol. Microbiol.">
        <title>Complete genome sequence of Corynebacterium casei LMG S-19264T (=DSM 44701T), isolated from a smear-ripened cheese.</title>
        <authorList>
            <consortium name="US DOE Joint Genome Institute (JGI-PGF)"/>
            <person name="Walter F."/>
            <person name="Albersmeier A."/>
            <person name="Kalinowski J."/>
            <person name="Ruckert C."/>
        </authorList>
    </citation>
    <scope>NUCLEOTIDE SEQUENCE</scope>
    <source>
        <strain evidence="2">JCM 4434</strain>
    </source>
</reference>
<dbReference type="AlphaFoldDB" id="A0A8H9HFG3"/>
<name>A0A8H9HFG3_KITAU</name>
<evidence type="ECO:0000256" key="1">
    <source>
        <dbReference type="SAM" id="MobiDB-lite"/>
    </source>
</evidence>
<reference evidence="2" key="2">
    <citation type="submission" date="2020-09" db="EMBL/GenBank/DDBJ databases">
        <authorList>
            <person name="Sun Q."/>
            <person name="Ohkuma M."/>
        </authorList>
    </citation>
    <scope>NUCLEOTIDE SEQUENCE</scope>
    <source>
        <strain evidence="2">JCM 4434</strain>
    </source>
</reference>
<accession>A0A8H9HFG3</accession>
<feature type="compositionally biased region" description="Basic and acidic residues" evidence="1">
    <location>
        <begin position="89"/>
        <end position="99"/>
    </location>
</feature>
<evidence type="ECO:0000313" key="2">
    <source>
        <dbReference type="EMBL" id="GGU54572.1"/>
    </source>
</evidence>
<evidence type="ECO:0000313" key="3">
    <source>
        <dbReference type="Proteomes" id="UP000610124"/>
    </source>
</evidence>
<protein>
    <submittedName>
        <fullName evidence="2">Uncharacterized protein</fullName>
    </submittedName>
</protein>
<dbReference type="Proteomes" id="UP000610124">
    <property type="component" value="Unassembled WGS sequence"/>
</dbReference>